<reference evidence="2 3" key="1">
    <citation type="journal article" date="2023" name="Sci. Data">
        <title>Genome assembly of the Korean intertidal mud-creeper Batillaria attramentaria.</title>
        <authorList>
            <person name="Patra A.K."/>
            <person name="Ho P.T."/>
            <person name="Jun S."/>
            <person name="Lee S.J."/>
            <person name="Kim Y."/>
            <person name="Won Y.J."/>
        </authorList>
    </citation>
    <scope>NUCLEOTIDE SEQUENCE [LARGE SCALE GENOMIC DNA]</scope>
    <source>
        <strain evidence="2">Wonlab-2016</strain>
    </source>
</reference>
<feature type="region of interest" description="Disordered" evidence="1">
    <location>
        <begin position="338"/>
        <end position="418"/>
    </location>
</feature>
<dbReference type="EMBL" id="JACVVK020000105">
    <property type="protein sequence ID" value="KAK7492269.1"/>
    <property type="molecule type" value="Genomic_DNA"/>
</dbReference>
<feature type="compositionally biased region" description="Basic and acidic residues" evidence="1">
    <location>
        <begin position="386"/>
        <end position="418"/>
    </location>
</feature>
<sequence length="691" mass="78794">MKGTRPSLRIRTQALTAVYIMLVVCDHLATATTRYLPSAPVSPWSSLPSSHISPSFLMSALSPSAEFPSFSSELNPLPLPKDFKKEQKSPQSPPSSLKTSRSSRKKPKSGSASKTLHKDLMRLSKLLPGVYANTQQYRQEVDREVPMNKRHVLLRSVYRHVHLGFLPRAFAVLVQDYSGDSLFPYRQRVHTFSVDLPHRAIRMKVWNFATKRTEKKATRNLDYFRKLRRKDLISQGSCDMFWRRLNRKTFVGITGKECLGYVRGEKRQSHAISSPETASVSRDFPLKFPPHSQVRITVSTTLTSHLLQTNEGWYRARDGKKLVEIDVPYNLIRTKSFSDERVKPRRRRMHQQAAQNDLPTKSSPPTREASVQRPSYVTKGDDDVDGFVKESHTGEDRLNEKSPTKPSDDMSDEEKKEMKDKEWVLPDFNSIIKALHSGQIVFYSVELSACSLPSQHKVKRLSFGDFVDSFESTFGGRSRDKASVRFWQTKYVQGNEGIEELTREITVQSNGRVVVRIHRKQPSSSHVAWDHVAQCKLFNAETGLGGVKLTSRPSEQVNEMATYGRLRSSLRRGRRQVRMIIDLNQCDGRTRGVKAIMGFNIRAYDFMNQGKAIEINQLITEAEHSPHKLLTGHFLQNGEVIFIKSFVPGTETDDFQHIQLLHQDATYRCALSGSDISKNHGPWGVRLFYTT</sequence>
<organism evidence="2 3">
    <name type="scientific">Batillaria attramentaria</name>
    <dbReference type="NCBI Taxonomy" id="370345"/>
    <lineage>
        <taxon>Eukaryota</taxon>
        <taxon>Metazoa</taxon>
        <taxon>Spiralia</taxon>
        <taxon>Lophotrochozoa</taxon>
        <taxon>Mollusca</taxon>
        <taxon>Gastropoda</taxon>
        <taxon>Caenogastropoda</taxon>
        <taxon>Sorbeoconcha</taxon>
        <taxon>Cerithioidea</taxon>
        <taxon>Batillariidae</taxon>
        <taxon>Batillaria</taxon>
    </lineage>
</organism>
<accession>A0ABD0KYH9</accession>
<dbReference type="InterPro" id="IPR038672">
    <property type="entry name" value="CpcT/CpeT_sf"/>
</dbReference>
<dbReference type="InterPro" id="IPR010404">
    <property type="entry name" value="CpcT/CpeT"/>
</dbReference>
<evidence type="ECO:0000256" key="1">
    <source>
        <dbReference type="SAM" id="MobiDB-lite"/>
    </source>
</evidence>
<name>A0ABD0KYH9_9CAEN</name>
<comment type="caution">
    <text evidence="2">The sequence shown here is derived from an EMBL/GenBank/DDBJ whole genome shotgun (WGS) entry which is preliminary data.</text>
</comment>
<feature type="region of interest" description="Disordered" evidence="1">
    <location>
        <begin position="78"/>
        <end position="115"/>
    </location>
</feature>
<proteinExistence type="predicted"/>
<feature type="compositionally biased region" description="Polar residues" evidence="1">
    <location>
        <begin position="352"/>
        <end position="365"/>
    </location>
</feature>
<dbReference type="Gene3D" id="2.40.128.590">
    <property type="entry name" value="CpcT/CpeT domain"/>
    <property type="match status" value="1"/>
</dbReference>
<dbReference type="Pfam" id="PF06206">
    <property type="entry name" value="CpeT"/>
    <property type="match status" value="1"/>
</dbReference>
<gene>
    <name evidence="2" type="ORF">BaRGS_00016566</name>
</gene>
<keyword evidence="3" id="KW-1185">Reference proteome</keyword>
<protein>
    <submittedName>
        <fullName evidence="2">Uncharacterized protein</fullName>
    </submittedName>
</protein>
<dbReference type="AlphaFoldDB" id="A0ABD0KYH9"/>
<evidence type="ECO:0000313" key="2">
    <source>
        <dbReference type="EMBL" id="KAK7492269.1"/>
    </source>
</evidence>
<dbReference type="Proteomes" id="UP001519460">
    <property type="component" value="Unassembled WGS sequence"/>
</dbReference>
<evidence type="ECO:0000313" key="3">
    <source>
        <dbReference type="Proteomes" id="UP001519460"/>
    </source>
</evidence>